<evidence type="ECO:0000256" key="10">
    <source>
        <dbReference type="SAM" id="Phobius"/>
    </source>
</evidence>
<dbReference type="PANTHER" id="PTHR30477">
    <property type="entry name" value="ABC-TRANSPORTER METAL-BINDING PROTEIN"/>
    <property type="match status" value="1"/>
</dbReference>
<gene>
    <name evidence="11" type="ORF">ENP13_02460</name>
</gene>
<comment type="similarity">
    <text evidence="2 8">Belongs to the ABC-3 integral membrane protein family.</text>
</comment>
<feature type="region of interest" description="Disordered" evidence="9">
    <location>
        <begin position="368"/>
        <end position="394"/>
    </location>
</feature>
<dbReference type="Pfam" id="PF00950">
    <property type="entry name" value="ABC-3"/>
    <property type="match status" value="1"/>
</dbReference>
<dbReference type="CDD" id="cd06550">
    <property type="entry name" value="TM_ABC_iron-siderophores_like"/>
    <property type="match status" value="1"/>
</dbReference>
<dbReference type="FunFam" id="1.10.3470.10:FF:000003">
    <property type="entry name" value="Iron ABC transporter permease SitD"/>
    <property type="match status" value="1"/>
</dbReference>
<dbReference type="GO" id="GO:0055085">
    <property type="term" value="P:transmembrane transport"/>
    <property type="evidence" value="ECO:0007669"/>
    <property type="project" value="InterPro"/>
</dbReference>
<comment type="caution">
    <text evidence="11">The sequence shown here is derived from an EMBL/GenBank/DDBJ whole genome shotgun (WGS) entry which is preliminary data.</text>
</comment>
<name>A0A7C3A9Z2_9BACT</name>
<dbReference type="Gene3D" id="1.10.3470.10">
    <property type="entry name" value="ABC transporter involved in vitamin B12 uptake, BtuC"/>
    <property type="match status" value="1"/>
</dbReference>
<dbReference type="InterPro" id="IPR001626">
    <property type="entry name" value="ABC_TroCD"/>
</dbReference>
<evidence type="ECO:0000313" key="11">
    <source>
        <dbReference type="EMBL" id="HEX70093.1"/>
    </source>
</evidence>
<reference evidence="11" key="1">
    <citation type="journal article" date="2020" name="mSystems">
        <title>Genome- and Community-Level Interaction Insights into Carbon Utilization and Element Cycling Functions of Hydrothermarchaeota in Hydrothermal Sediment.</title>
        <authorList>
            <person name="Zhou Z."/>
            <person name="Liu Y."/>
            <person name="Xu W."/>
            <person name="Pan J."/>
            <person name="Luo Z.H."/>
            <person name="Li M."/>
        </authorList>
    </citation>
    <scope>NUCLEOTIDE SEQUENCE [LARGE SCALE GENOMIC DNA]</scope>
    <source>
        <strain evidence="11">SpSt-192</strain>
    </source>
</reference>
<organism evidence="11">
    <name type="scientific">Thermorudis sp</name>
    <dbReference type="NCBI Taxonomy" id="1969470"/>
    <lineage>
        <taxon>Bacteria</taxon>
        <taxon>Pseudomonadati</taxon>
        <taxon>Thermomicrobiota</taxon>
        <taxon>Thermomicrobia</taxon>
        <taxon>Thermomicrobia incertae sedis</taxon>
        <taxon>Thermorudis</taxon>
    </lineage>
</organism>
<feature type="transmembrane region" description="Helical" evidence="10">
    <location>
        <begin position="68"/>
        <end position="88"/>
    </location>
</feature>
<feature type="transmembrane region" description="Helical" evidence="10">
    <location>
        <begin position="12"/>
        <end position="36"/>
    </location>
</feature>
<feature type="transmembrane region" description="Helical" evidence="10">
    <location>
        <begin position="261"/>
        <end position="283"/>
    </location>
</feature>
<feature type="transmembrane region" description="Helical" evidence="10">
    <location>
        <begin position="100"/>
        <end position="118"/>
    </location>
</feature>
<dbReference type="InterPro" id="IPR037294">
    <property type="entry name" value="ABC_BtuC-like"/>
</dbReference>
<dbReference type="SUPFAM" id="SSF81345">
    <property type="entry name" value="ABC transporter involved in vitamin B12 uptake, BtuC"/>
    <property type="match status" value="1"/>
</dbReference>
<evidence type="ECO:0000256" key="7">
    <source>
        <dbReference type="ARBA" id="ARBA00023136"/>
    </source>
</evidence>
<evidence type="ECO:0000256" key="3">
    <source>
        <dbReference type="ARBA" id="ARBA00022448"/>
    </source>
</evidence>
<keyword evidence="4" id="KW-1003">Cell membrane</keyword>
<sequence length="394" mass="41524">MALALPDLALDYTLRTVALGAMLLGLSSGVVGTYAVLRRESLLGDAMSHAALPGIALAFLLTRSKESALLLAGAVAAGWLGSLLVNAITRTTRIKLDSALGLILSVFFGFGLVLLTFIQKQPDASQAGLDRFLFGQAASLLRRDVMVMGIGTVAVLLAVLLLWKEFKLLVFDPDFARVLGLRVRLLEVILTSMIVLAIVVGLQTVGVVLMSAMVVAPAAAARQWTDRLGLMVLLSALFGVVAGMTGALVSSLTPRLPTGPTIVLVVSGLVLVSLLFAPNRGLVWNWARERARRGQVRAEGMLRQLAALAEHHGSLEHGHPSAVLRASGWSADQVVQVLHDLESAGYVRQVSADRWAITATGMARVRPATEGDDLSDGAGHPAASRPEGTGEGQS</sequence>
<evidence type="ECO:0000256" key="1">
    <source>
        <dbReference type="ARBA" id="ARBA00004651"/>
    </source>
</evidence>
<keyword evidence="5 8" id="KW-0812">Transmembrane</keyword>
<dbReference type="GO" id="GO:0010043">
    <property type="term" value="P:response to zinc ion"/>
    <property type="evidence" value="ECO:0007669"/>
    <property type="project" value="TreeGrafter"/>
</dbReference>
<evidence type="ECO:0000256" key="6">
    <source>
        <dbReference type="ARBA" id="ARBA00022989"/>
    </source>
</evidence>
<evidence type="ECO:0000256" key="8">
    <source>
        <dbReference type="RuleBase" id="RU003943"/>
    </source>
</evidence>
<feature type="transmembrane region" description="Helical" evidence="10">
    <location>
        <begin position="145"/>
        <end position="163"/>
    </location>
</feature>
<protein>
    <submittedName>
        <fullName evidence="11">Metal ABC transporter permease</fullName>
    </submittedName>
</protein>
<keyword evidence="3 8" id="KW-0813">Transport</keyword>
<dbReference type="GO" id="GO:0043190">
    <property type="term" value="C:ATP-binding cassette (ABC) transporter complex"/>
    <property type="evidence" value="ECO:0007669"/>
    <property type="project" value="InterPro"/>
</dbReference>
<keyword evidence="7 10" id="KW-0472">Membrane</keyword>
<accession>A0A7C3A9Z2</accession>
<evidence type="ECO:0000256" key="4">
    <source>
        <dbReference type="ARBA" id="ARBA00022475"/>
    </source>
</evidence>
<comment type="subcellular location">
    <subcellularLocation>
        <location evidence="1 8">Cell membrane</location>
        <topology evidence="1 8">Multi-pass membrane protein</topology>
    </subcellularLocation>
</comment>
<evidence type="ECO:0000256" key="5">
    <source>
        <dbReference type="ARBA" id="ARBA00022692"/>
    </source>
</evidence>
<keyword evidence="6 10" id="KW-1133">Transmembrane helix</keyword>
<proteinExistence type="inferred from homology"/>
<dbReference type="AlphaFoldDB" id="A0A7C3A9Z2"/>
<dbReference type="PANTHER" id="PTHR30477:SF3">
    <property type="entry name" value="METAL TRANSPORT SYSTEM MEMBRANE PROTEIN CT_069-RELATED"/>
    <property type="match status" value="1"/>
</dbReference>
<feature type="transmembrane region" description="Helical" evidence="10">
    <location>
        <begin position="183"/>
        <end position="216"/>
    </location>
</feature>
<feature type="transmembrane region" description="Helical" evidence="10">
    <location>
        <begin position="228"/>
        <end position="249"/>
    </location>
</feature>
<dbReference type="GO" id="GO:0071281">
    <property type="term" value="P:cellular response to iron ion"/>
    <property type="evidence" value="ECO:0007669"/>
    <property type="project" value="UniProtKB-ARBA"/>
</dbReference>
<evidence type="ECO:0000256" key="9">
    <source>
        <dbReference type="SAM" id="MobiDB-lite"/>
    </source>
</evidence>
<evidence type="ECO:0000256" key="2">
    <source>
        <dbReference type="ARBA" id="ARBA00008034"/>
    </source>
</evidence>
<dbReference type="EMBL" id="DSID01000193">
    <property type="protein sequence ID" value="HEX70093.1"/>
    <property type="molecule type" value="Genomic_DNA"/>
</dbReference>